<gene>
    <name evidence="3" type="ORF">K3F53_12865</name>
</gene>
<feature type="transmembrane region" description="Helical" evidence="1">
    <location>
        <begin position="230"/>
        <end position="248"/>
    </location>
</feature>
<feature type="signal peptide" evidence="2">
    <location>
        <begin position="1"/>
        <end position="26"/>
    </location>
</feature>
<evidence type="ECO:0008006" key="5">
    <source>
        <dbReference type="Google" id="ProtNLM"/>
    </source>
</evidence>
<evidence type="ECO:0000313" key="4">
    <source>
        <dbReference type="Proteomes" id="UP000826616"/>
    </source>
</evidence>
<proteinExistence type="predicted"/>
<reference evidence="3 4" key="1">
    <citation type="submission" date="2021-08" db="EMBL/GenBank/DDBJ databases">
        <title>Complete genome sequence of the strain Aneurinibacillus thermoaerophilus CCM 8960.</title>
        <authorList>
            <person name="Musilova J."/>
            <person name="Kourilova X."/>
            <person name="Pernicova I."/>
            <person name="Bezdicek M."/>
            <person name="Lengerova M."/>
            <person name="Obruca S."/>
            <person name="Sedlar K."/>
        </authorList>
    </citation>
    <scope>NUCLEOTIDE SEQUENCE [LARGE SCALE GENOMIC DNA]</scope>
    <source>
        <strain evidence="3 4">CCM 8960</strain>
    </source>
</reference>
<dbReference type="Proteomes" id="UP000826616">
    <property type="component" value="Chromosome"/>
</dbReference>
<keyword evidence="1" id="KW-0812">Transmembrane</keyword>
<name>A0ABX8Y8W1_ANETH</name>
<keyword evidence="4" id="KW-1185">Reference proteome</keyword>
<accession>A0ABX8Y8W1</accession>
<sequence>MKQSAFISALFVCLLMFTLAPVPAWAYSYGNPNEEAVAENYKQVAAKLNQDPPDYSGAIQVFQSIKGELDMHMGPEPAKVMIQALEDKDKEAALKAYHQVLVLNIARRMESVEKDFKNYEQNKLLLAKARATYEALSPIVKEKNQALDQKVRAAFDEALASLGNPGLFGVGIKEPDQAKYKEKKEEIYKTLQDKFQLKDIEVGHFKPGEGPGNTANAKKTSTGISDLKNWVPLAVIVIVLGFIIFRTMRKRRG</sequence>
<dbReference type="GeneID" id="97142267"/>
<dbReference type="EMBL" id="CP080764">
    <property type="protein sequence ID" value="QYY41800.1"/>
    <property type="molecule type" value="Genomic_DNA"/>
</dbReference>
<feature type="chain" id="PRO_5045226942" description="Extracellular protein" evidence="2">
    <location>
        <begin position="27"/>
        <end position="253"/>
    </location>
</feature>
<keyword evidence="1" id="KW-1133">Transmembrane helix</keyword>
<protein>
    <recommendedName>
        <fullName evidence="5">Extracellular protein</fullName>
    </recommendedName>
</protein>
<keyword evidence="1" id="KW-0472">Membrane</keyword>
<evidence type="ECO:0000256" key="2">
    <source>
        <dbReference type="SAM" id="SignalP"/>
    </source>
</evidence>
<keyword evidence="2" id="KW-0732">Signal</keyword>
<evidence type="ECO:0000256" key="1">
    <source>
        <dbReference type="SAM" id="Phobius"/>
    </source>
</evidence>
<evidence type="ECO:0000313" key="3">
    <source>
        <dbReference type="EMBL" id="QYY41800.1"/>
    </source>
</evidence>
<organism evidence="3 4">
    <name type="scientific">Aneurinibacillus thermoaerophilus</name>
    <dbReference type="NCBI Taxonomy" id="143495"/>
    <lineage>
        <taxon>Bacteria</taxon>
        <taxon>Bacillati</taxon>
        <taxon>Bacillota</taxon>
        <taxon>Bacilli</taxon>
        <taxon>Bacillales</taxon>
        <taxon>Paenibacillaceae</taxon>
        <taxon>Aneurinibacillus group</taxon>
        <taxon>Aneurinibacillus</taxon>
    </lineage>
</organism>
<dbReference type="RefSeq" id="WP_057898187.1">
    <property type="nucleotide sequence ID" value="NZ_CP080764.1"/>
</dbReference>